<dbReference type="InterPro" id="IPR031876">
    <property type="entry name" value="DUF4760"/>
</dbReference>
<organism evidence="1 2">
    <name type="scientific">Edaphobacter aggregans</name>
    <dbReference type="NCBI Taxonomy" id="570835"/>
    <lineage>
        <taxon>Bacteria</taxon>
        <taxon>Pseudomonadati</taxon>
        <taxon>Acidobacteriota</taxon>
        <taxon>Terriglobia</taxon>
        <taxon>Terriglobales</taxon>
        <taxon>Acidobacteriaceae</taxon>
        <taxon>Edaphobacter</taxon>
    </lineage>
</organism>
<gene>
    <name evidence="1" type="ORF">EDE15_3839</name>
</gene>
<evidence type="ECO:0000313" key="1">
    <source>
        <dbReference type="EMBL" id="RSL18277.1"/>
    </source>
</evidence>
<dbReference type="RefSeq" id="WP_125486662.1">
    <property type="nucleotide sequence ID" value="NZ_RSDW01000001.1"/>
</dbReference>
<accession>A0A3R9QJW7</accession>
<name>A0A3R9QJW7_9BACT</name>
<dbReference type="EMBL" id="RSDW01000001">
    <property type="protein sequence ID" value="RSL18277.1"/>
    <property type="molecule type" value="Genomic_DNA"/>
</dbReference>
<comment type="caution">
    <text evidence="1">The sequence shown here is derived from an EMBL/GenBank/DDBJ whole genome shotgun (WGS) entry which is preliminary data.</text>
</comment>
<dbReference type="Proteomes" id="UP000269669">
    <property type="component" value="Unassembled WGS sequence"/>
</dbReference>
<dbReference type="Pfam" id="PF15956">
    <property type="entry name" value="DUF4760"/>
    <property type="match status" value="1"/>
</dbReference>
<sequence length="141" mass="16363">MATAADAELVLKLYEMRREETLRRARRFMIFDFNPKTLEELRAVSRDPRSEYNVYWRQMLSFWEMAASLVLRGALDADLFLDSNGEGILLYAKFHHFHVETEKQSGNPFMRNTAALIEKYPAAAKLHEMFVKTFAPAPASK</sequence>
<keyword evidence="2" id="KW-1185">Reference proteome</keyword>
<evidence type="ECO:0000313" key="2">
    <source>
        <dbReference type="Proteomes" id="UP000269669"/>
    </source>
</evidence>
<proteinExistence type="predicted"/>
<reference evidence="1 2" key="1">
    <citation type="submission" date="2018-12" db="EMBL/GenBank/DDBJ databases">
        <title>Sequencing of bacterial isolates from soil warming experiment in Harvard Forest, Massachusetts, USA.</title>
        <authorList>
            <person name="Deangelis K."/>
        </authorList>
    </citation>
    <scope>NUCLEOTIDE SEQUENCE [LARGE SCALE GENOMIC DNA]</scope>
    <source>
        <strain evidence="1 2">EB153</strain>
    </source>
</reference>
<dbReference type="OrthoDB" id="128879at2"/>
<dbReference type="AlphaFoldDB" id="A0A3R9QJW7"/>
<protein>
    <submittedName>
        <fullName evidence="1">Uncharacterized protein</fullName>
    </submittedName>
</protein>